<evidence type="ECO:0000313" key="5">
    <source>
        <dbReference type="Proteomes" id="UP000254620"/>
    </source>
</evidence>
<accession>A0A380Z7M6</accession>
<evidence type="ECO:0000313" key="1">
    <source>
        <dbReference type="EMBL" id="RZN60699.1"/>
    </source>
</evidence>
<dbReference type="EMBL" id="UFSW01000002">
    <property type="protein sequence ID" value="SUV40740.1"/>
    <property type="molecule type" value="Genomic_DNA"/>
</dbReference>
<dbReference type="AlphaFoldDB" id="A0A380Z7M6"/>
<dbReference type="Proteomes" id="UP000254620">
    <property type="component" value="Unassembled WGS sequence"/>
</dbReference>
<dbReference type="EMBL" id="UGHK01000002">
    <property type="protein sequence ID" value="STO72977.1"/>
    <property type="molecule type" value="Genomic_DNA"/>
</dbReference>
<sequence>MNYTKKLLEISKPISNKPDISLNIPQKIKMLFNEFNSYQSFEGALRICCWKEIGFRNILGWDDFMRRNIDKDTFFFADNIIGDGFCLKNDLFFKYDFETGNFEFMGEDLEQFAKTLLLDYNYFTAYSLAKEWQIKNGVITSKEILLPKIPFILGGEYKHENLVKKTMKYGLEKKIEIKKTLENIPDGEKIIFEN</sequence>
<protein>
    <recommendedName>
        <fullName evidence="7">DUF1851 domain-containing protein</fullName>
    </recommendedName>
</protein>
<name>A0A380Z7M6_AVIPA</name>
<reference evidence="1 6" key="2">
    <citation type="submission" date="2018-11" db="EMBL/GenBank/DDBJ databases">
        <title>Sequencing Av. paragallinarum serogroups.</title>
        <authorList>
            <person name="Hellmuth J.E."/>
            <person name="Boucher C.E."/>
            <person name="Cason E.D."/>
        </authorList>
    </citation>
    <scope>NUCLEOTIDE SEQUENCE [LARGE SCALE GENOMIC DNA]</scope>
    <source>
        <strain evidence="1 6">SA-3</strain>
    </source>
</reference>
<evidence type="ECO:0000313" key="6">
    <source>
        <dbReference type="Proteomes" id="UP000294229"/>
    </source>
</evidence>
<dbReference type="Proteomes" id="UP000294229">
    <property type="component" value="Unassembled WGS sequence"/>
</dbReference>
<dbReference type="RefSeq" id="WP_017805014.1">
    <property type="nucleotide sequence ID" value="NZ_CP104914.1"/>
</dbReference>
<evidence type="ECO:0000313" key="4">
    <source>
        <dbReference type="Proteomes" id="UP000254465"/>
    </source>
</evidence>
<dbReference type="EMBL" id="RQXS01000007">
    <property type="protein sequence ID" value="RZN60699.1"/>
    <property type="molecule type" value="Genomic_DNA"/>
</dbReference>
<reference evidence="4 5" key="1">
    <citation type="submission" date="2018-06" db="EMBL/GenBank/DDBJ databases">
        <authorList>
            <consortium name="Pathogen Informatics"/>
            <person name="Doyle S."/>
        </authorList>
    </citation>
    <scope>NUCLEOTIDE SEQUENCE [LARGE SCALE GENOMIC DNA]</scope>
    <source>
        <strain evidence="3 5">NCTC10926</strain>
        <strain evidence="2 4">NCTC11296</strain>
    </source>
</reference>
<evidence type="ECO:0000313" key="2">
    <source>
        <dbReference type="EMBL" id="STO72977.1"/>
    </source>
</evidence>
<evidence type="ECO:0000313" key="3">
    <source>
        <dbReference type="EMBL" id="SUV40740.1"/>
    </source>
</evidence>
<proteinExistence type="predicted"/>
<dbReference type="Proteomes" id="UP000254465">
    <property type="component" value="Unassembled WGS sequence"/>
</dbReference>
<organism evidence="3 5">
    <name type="scientific">Avibacterium paragallinarum</name>
    <name type="common">Haemophilus gallinarum</name>
    <dbReference type="NCBI Taxonomy" id="728"/>
    <lineage>
        <taxon>Bacteria</taxon>
        <taxon>Pseudomonadati</taxon>
        <taxon>Pseudomonadota</taxon>
        <taxon>Gammaproteobacteria</taxon>
        <taxon>Pasteurellales</taxon>
        <taxon>Pasteurellaceae</taxon>
        <taxon>Avibacterium</taxon>
    </lineage>
</organism>
<gene>
    <name evidence="1" type="ORF">EIG79_02970</name>
    <name evidence="3" type="ORF">NCTC10926_02792</name>
    <name evidence="2" type="ORF">NCTC11296_02922</name>
</gene>
<evidence type="ECO:0008006" key="7">
    <source>
        <dbReference type="Google" id="ProtNLM"/>
    </source>
</evidence>